<dbReference type="InterPro" id="IPR020845">
    <property type="entry name" value="AMP-binding_CS"/>
</dbReference>
<dbReference type="GO" id="GO:0016874">
    <property type="term" value="F:ligase activity"/>
    <property type="evidence" value="ECO:0007669"/>
    <property type="project" value="UniProtKB-KW"/>
</dbReference>
<dbReference type="PANTHER" id="PTHR22754:SF32">
    <property type="entry name" value="DISCO-INTERACTING PROTEIN 2"/>
    <property type="match status" value="1"/>
</dbReference>
<evidence type="ECO:0000313" key="17">
    <source>
        <dbReference type="EMBL" id="RRH80209.1"/>
    </source>
</evidence>
<dbReference type="CDD" id="cd05931">
    <property type="entry name" value="FAAL"/>
    <property type="match status" value="1"/>
</dbReference>
<dbReference type="GO" id="GO:0070566">
    <property type="term" value="F:adenylyltransferase activity"/>
    <property type="evidence" value="ECO:0007669"/>
    <property type="project" value="TreeGrafter"/>
</dbReference>
<dbReference type="InterPro" id="IPR000873">
    <property type="entry name" value="AMP-dep_synth/lig_dom"/>
</dbReference>
<organism evidence="17 18">
    <name type="scientific">Variovorax beijingensis</name>
    <dbReference type="NCBI Taxonomy" id="2496117"/>
    <lineage>
        <taxon>Bacteria</taxon>
        <taxon>Pseudomonadati</taxon>
        <taxon>Pseudomonadota</taxon>
        <taxon>Betaproteobacteria</taxon>
        <taxon>Burkholderiales</taxon>
        <taxon>Comamonadaceae</taxon>
        <taxon>Variovorax</taxon>
    </lineage>
</organism>
<evidence type="ECO:0000256" key="9">
    <source>
        <dbReference type="ARBA" id="ARBA00023004"/>
    </source>
</evidence>
<comment type="subcellular location">
    <subcellularLocation>
        <location evidence="1">Membrane</location>
        <topology evidence="1">Multi-pass membrane protein</topology>
    </subcellularLocation>
</comment>
<dbReference type="Pfam" id="PF00487">
    <property type="entry name" value="FA_desaturase"/>
    <property type="match status" value="1"/>
</dbReference>
<evidence type="ECO:0000256" key="3">
    <source>
        <dbReference type="ARBA" id="ARBA00008749"/>
    </source>
</evidence>
<dbReference type="InterPro" id="IPR045851">
    <property type="entry name" value="AMP-bd_C_sf"/>
</dbReference>
<dbReference type="GO" id="GO:0071766">
    <property type="term" value="P:Actinobacterium-type cell wall biogenesis"/>
    <property type="evidence" value="ECO:0007669"/>
    <property type="project" value="UniProtKB-ARBA"/>
</dbReference>
<feature type="domain" description="AMP-dependent synthetase/ligase" evidence="15">
    <location>
        <begin position="14"/>
        <end position="406"/>
    </location>
</feature>
<protein>
    <recommendedName>
        <fullName evidence="19">Acyl-CoA desaturase</fullName>
    </recommendedName>
</protein>
<dbReference type="InterPro" id="IPR040097">
    <property type="entry name" value="FAAL/FAAC"/>
</dbReference>
<evidence type="ECO:0000256" key="2">
    <source>
        <dbReference type="ARBA" id="ARBA00006432"/>
    </source>
</evidence>
<feature type="domain" description="Fatty acid desaturase" evidence="14">
    <location>
        <begin position="637"/>
        <end position="849"/>
    </location>
</feature>
<keyword evidence="9" id="KW-0408">Iron</keyword>
<evidence type="ECO:0000256" key="4">
    <source>
        <dbReference type="ARBA" id="ARBA00022598"/>
    </source>
</evidence>
<dbReference type="GO" id="GO:0016717">
    <property type="term" value="F:oxidoreductase activity, acting on paired donors, with oxidation of a pair of donors resulting in the reduction of molecular oxygen to two molecules of water"/>
    <property type="evidence" value="ECO:0007669"/>
    <property type="project" value="InterPro"/>
</dbReference>
<evidence type="ECO:0000259" key="14">
    <source>
        <dbReference type="Pfam" id="PF00487"/>
    </source>
</evidence>
<dbReference type="AlphaFoldDB" id="A0A3P3E1E9"/>
<keyword evidence="10" id="KW-0443">Lipid metabolism</keyword>
<keyword evidence="5 13" id="KW-0812">Transmembrane</keyword>
<keyword evidence="7 13" id="KW-1133">Transmembrane helix</keyword>
<dbReference type="PANTHER" id="PTHR22754">
    <property type="entry name" value="DISCO-INTERACTING PROTEIN 2 DIP2 -RELATED"/>
    <property type="match status" value="1"/>
</dbReference>
<dbReference type="Pfam" id="PF00501">
    <property type="entry name" value="AMP-binding"/>
    <property type="match status" value="1"/>
</dbReference>
<sequence length="904" mass="97366">MQEHTTLVDILGAHAERRGVAPAYILLDGSAAECARTSFGELHRRATEIAAHLQATVAPGEPVLLVFPTGLDFVAALFGCMYAGAIGVPCPHTARDVGRLAGIVASSGARTILTHEISDAALAAMPEELRSLAWLRVGDIPHGEASAAAWQAPALSADSIAYLQYSSGSTGEPKGVMVSHGNLVHNLRMMAEAFGHDPQRTTIVTWLPLFHDMGLIGNVLEAMYLGVACVLLSPTTFLKRPVAWLQAIERYRATFSGAPNFAYELCVRRISAAQREALDLSSWEVAFNGSEPVRAEVIDAFSECFAPQGFRREAFYPCYGLAEATLFVSGRGRSVAPASLRFDRALLERRNAVLSDAPEARVLVNCGHAWAGQQIHIVDPDRLVPCAPGQVGEVWVSGASVAKGYWRQPAASARSFVASLDGVGEGSYLRTGDLGLLHDGELYLTGRLKDLIIIHGRNHYPEDIERTVWASHPALRPGCGAAFPVDVKGEERLVVVQELNREFRDSFDEAQILGDVTEAITAVHQVRLHALALIVQGAIPKTSSGKVQRRACRAAFLDGTLPLAGRERRKAENDDRGDGDPPARDHTHPLRSPTVAAQGLRQAQQLHAFAISGLSLAGTIVAVVLAVQSGVSAAALWLMAAMYVLTMLGMTVGFHRMLSHGAFEARPAVRAGLAVLGSMAAQGSPTYWVANHRRHHQFSDAPGDPHSPLFHDSAPIRGMAAFWHAHVGWMFTHELSNALHYCKDLIRDPVVSRVSRHYYALVAAGLALPALLGWALTGTLRGAAEGLLWGGFVRLFLSFHATSCINSVTHMFGSRPFGTADSSRNNLWLVLPTLGEAWHNNHHAFPASAYFGIKASQIDIGGYVIRLLARLGLVSNVRSASAERIANMLAGSEPASGARHVQHR</sequence>
<dbReference type="GO" id="GO:0005886">
    <property type="term" value="C:plasma membrane"/>
    <property type="evidence" value="ECO:0007669"/>
    <property type="project" value="TreeGrafter"/>
</dbReference>
<evidence type="ECO:0000259" key="16">
    <source>
        <dbReference type="Pfam" id="PF23024"/>
    </source>
</evidence>
<keyword evidence="11 13" id="KW-0472">Membrane</keyword>
<feature type="compositionally biased region" description="Basic and acidic residues" evidence="12">
    <location>
        <begin position="566"/>
        <end position="588"/>
    </location>
</feature>
<dbReference type="PRINTS" id="PR00075">
    <property type="entry name" value="FACDDSATRASE"/>
</dbReference>
<dbReference type="Gene3D" id="3.40.50.12780">
    <property type="entry name" value="N-terminal domain of ligase-like"/>
    <property type="match status" value="1"/>
</dbReference>
<evidence type="ECO:0000256" key="13">
    <source>
        <dbReference type="SAM" id="Phobius"/>
    </source>
</evidence>
<evidence type="ECO:0000256" key="12">
    <source>
        <dbReference type="SAM" id="MobiDB-lite"/>
    </source>
</evidence>
<dbReference type="InterPro" id="IPR015876">
    <property type="entry name" value="Acyl-CoA_DS"/>
</dbReference>
<feature type="transmembrane region" description="Helical" evidence="13">
    <location>
        <begin position="667"/>
        <end position="690"/>
    </location>
</feature>
<evidence type="ECO:0000256" key="10">
    <source>
        <dbReference type="ARBA" id="ARBA00023098"/>
    </source>
</evidence>
<dbReference type="FunFam" id="3.40.50.12780:FF:000013">
    <property type="entry name" value="Long-chain-fatty-acid--AMP ligase FadD32"/>
    <property type="match status" value="1"/>
</dbReference>
<dbReference type="GO" id="GO:0006633">
    <property type="term" value="P:fatty acid biosynthetic process"/>
    <property type="evidence" value="ECO:0007669"/>
    <property type="project" value="TreeGrafter"/>
</dbReference>
<evidence type="ECO:0000256" key="5">
    <source>
        <dbReference type="ARBA" id="ARBA00022692"/>
    </source>
</evidence>
<dbReference type="InterPro" id="IPR042099">
    <property type="entry name" value="ANL_N_sf"/>
</dbReference>
<feature type="domain" description="AMP-binding enzyme C-terminal" evidence="16">
    <location>
        <begin position="450"/>
        <end position="563"/>
    </location>
</feature>
<keyword evidence="8" id="KW-0560">Oxidoreductase</keyword>
<reference evidence="17 18" key="1">
    <citation type="submission" date="2018-11" db="EMBL/GenBank/DDBJ databases">
        <title>The genome of Variovorax sp T529.</title>
        <authorList>
            <person name="Gao J."/>
        </authorList>
    </citation>
    <scope>NUCLEOTIDE SEQUENCE [LARGE SCALE GENOMIC DNA]</scope>
    <source>
        <strain evidence="17 18">T529</strain>
    </source>
</reference>
<comment type="caution">
    <text evidence="17">The sequence shown here is derived from an EMBL/GenBank/DDBJ whole genome shotgun (WGS) entry which is preliminary data.</text>
</comment>
<name>A0A3P3E1E9_9BURK</name>
<comment type="similarity">
    <text evidence="2">Belongs to the ATP-dependent AMP-binding enzyme family.</text>
</comment>
<comment type="similarity">
    <text evidence="3">Belongs to the fatty acid desaturase type 2 family.</text>
</comment>
<proteinExistence type="inferred from homology"/>
<evidence type="ECO:0000256" key="11">
    <source>
        <dbReference type="ARBA" id="ARBA00023136"/>
    </source>
</evidence>
<evidence type="ECO:0000313" key="18">
    <source>
        <dbReference type="Proteomes" id="UP000271590"/>
    </source>
</evidence>
<feature type="transmembrane region" description="Helical" evidence="13">
    <location>
        <begin position="634"/>
        <end position="655"/>
    </location>
</feature>
<feature type="region of interest" description="Disordered" evidence="12">
    <location>
        <begin position="566"/>
        <end position="590"/>
    </location>
</feature>
<dbReference type="SUPFAM" id="SSF56801">
    <property type="entry name" value="Acetyl-CoA synthetase-like"/>
    <property type="match status" value="1"/>
</dbReference>
<evidence type="ECO:0000256" key="6">
    <source>
        <dbReference type="ARBA" id="ARBA00022832"/>
    </source>
</evidence>
<dbReference type="CDD" id="cd03505">
    <property type="entry name" value="Delta9-FADS-like"/>
    <property type="match status" value="1"/>
</dbReference>
<dbReference type="Gene3D" id="3.30.300.30">
    <property type="match status" value="1"/>
</dbReference>
<accession>A0A3P3E1E9</accession>
<dbReference type="Pfam" id="PF23024">
    <property type="entry name" value="AMP-dom_DIP2-like"/>
    <property type="match status" value="1"/>
</dbReference>
<dbReference type="Proteomes" id="UP000271590">
    <property type="component" value="Unassembled WGS sequence"/>
</dbReference>
<evidence type="ECO:0000256" key="7">
    <source>
        <dbReference type="ARBA" id="ARBA00022989"/>
    </source>
</evidence>
<keyword evidence="4" id="KW-0436">Ligase</keyword>
<dbReference type="InterPro" id="IPR005804">
    <property type="entry name" value="FA_desaturase_dom"/>
</dbReference>
<evidence type="ECO:0008006" key="19">
    <source>
        <dbReference type="Google" id="ProtNLM"/>
    </source>
</evidence>
<dbReference type="RefSeq" id="WP_124962112.1">
    <property type="nucleotide sequence ID" value="NZ_RQXU01000041.1"/>
</dbReference>
<dbReference type="PROSITE" id="PS00455">
    <property type="entry name" value="AMP_BINDING"/>
    <property type="match status" value="1"/>
</dbReference>
<gene>
    <name evidence="17" type="ORF">EH244_30970</name>
</gene>
<evidence type="ECO:0000259" key="15">
    <source>
        <dbReference type="Pfam" id="PF00501"/>
    </source>
</evidence>
<evidence type="ECO:0000256" key="1">
    <source>
        <dbReference type="ARBA" id="ARBA00004141"/>
    </source>
</evidence>
<dbReference type="InterPro" id="IPR025110">
    <property type="entry name" value="AMP-bd_C"/>
</dbReference>
<keyword evidence="6" id="KW-0276">Fatty acid metabolism</keyword>
<dbReference type="EMBL" id="RQXU01000041">
    <property type="protein sequence ID" value="RRH80209.1"/>
    <property type="molecule type" value="Genomic_DNA"/>
</dbReference>
<feature type="transmembrane region" description="Helical" evidence="13">
    <location>
        <begin position="757"/>
        <end position="776"/>
    </location>
</feature>
<feature type="transmembrane region" description="Helical" evidence="13">
    <location>
        <begin position="606"/>
        <end position="627"/>
    </location>
</feature>
<evidence type="ECO:0000256" key="8">
    <source>
        <dbReference type="ARBA" id="ARBA00023002"/>
    </source>
</evidence>